<evidence type="ECO:0000313" key="3">
    <source>
        <dbReference type="Proteomes" id="UP000013785"/>
    </source>
</evidence>
<evidence type="ECO:0000313" key="2">
    <source>
        <dbReference type="EMBL" id="EOL43040.1"/>
    </source>
</evidence>
<dbReference type="HOGENOM" id="CLU_1803169_0_0_9"/>
<sequence length="143" mass="16638">MNFPQSRINAIQFSIILLVALLMLYGIIKKNKTLEVIWIFVVIFWMTLSVRLTNDSFWKIPLFLLDILIVPPFLVISGLQALIHGFLKRDILELCIASLLIPYCFITIRYPFLPVYPVLDLVLRIGICLLSAVSIGYEWKRRR</sequence>
<dbReference type="Proteomes" id="UP000013785">
    <property type="component" value="Unassembled WGS sequence"/>
</dbReference>
<keyword evidence="1" id="KW-1133">Transmembrane helix</keyword>
<protein>
    <submittedName>
        <fullName evidence="2">Uncharacterized protein</fullName>
    </submittedName>
</protein>
<feature type="transmembrane region" description="Helical" evidence="1">
    <location>
        <begin position="6"/>
        <end position="28"/>
    </location>
</feature>
<dbReference type="EMBL" id="AJAT01000016">
    <property type="protein sequence ID" value="EOL43040.1"/>
    <property type="molecule type" value="Genomic_DNA"/>
</dbReference>
<evidence type="ECO:0000256" key="1">
    <source>
        <dbReference type="SAM" id="Phobius"/>
    </source>
</evidence>
<accession>R3WMI1</accession>
<name>R3WMI1_9ENTE</name>
<feature type="transmembrane region" description="Helical" evidence="1">
    <location>
        <begin position="91"/>
        <end position="112"/>
    </location>
</feature>
<proteinExistence type="predicted"/>
<keyword evidence="3" id="KW-1185">Reference proteome</keyword>
<keyword evidence="1" id="KW-0812">Transmembrane</keyword>
<feature type="transmembrane region" description="Helical" evidence="1">
    <location>
        <begin position="118"/>
        <end position="137"/>
    </location>
</feature>
<feature type="transmembrane region" description="Helical" evidence="1">
    <location>
        <begin position="35"/>
        <end position="54"/>
    </location>
</feature>
<organism evidence="2 3">
    <name type="scientific">Enterococcus phoeniculicola ATCC BAA-412</name>
    <dbReference type="NCBI Taxonomy" id="1158610"/>
    <lineage>
        <taxon>Bacteria</taxon>
        <taxon>Bacillati</taxon>
        <taxon>Bacillota</taxon>
        <taxon>Bacilli</taxon>
        <taxon>Lactobacillales</taxon>
        <taxon>Enterococcaceae</taxon>
        <taxon>Enterococcus</taxon>
    </lineage>
</organism>
<comment type="caution">
    <text evidence="2">The sequence shown here is derived from an EMBL/GenBank/DDBJ whole genome shotgun (WGS) entry which is preliminary data.</text>
</comment>
<reference evidence="2 3" key="1">
    <citation type="submission" date="2013-02" db="EMBL/GenBank/DDBJ databases">
        <title>The Genome Sequence of Enterococcus phoeniculicola BAA-412.</title>
        <authorList>
            <consortium name="The Broad Institute Genome Sequencing Platform"/>
            <consortium name="The Broad Institute Genome Sequencing Center for Infectious Disease"/>
            <person name="Earl A.M."/>
            <person name="Gilmore M.S."/>
            <person name="Lebreton F."/>
            <person name="Walker B."/>
            <person name="Young S.K."/>
            <person name="Zeng Q."/>
            <person name="Gargeya S."/>
            <person name="Fitzgerald M."/>
            <person name="Haas B."/>
            <person name="Abouelleil A."/>
            <person name="Alvarado L."/>
            <person name="Arachchi H.M."/>
            <person name="Berlin A.M."/>
            <person name="Chapman S.B."/>
            <person name="Dewar J."/>
            <person name="Goldberg J."/>
            <person name="Griggs A."/>
            <person name="Gujja S."/>
            <person name="Hansen M."/>
            <person name="Howarth C."/>
            <person name="Imamovic A."/>
            <person name="Larimer J."/>
            <person name="McCowan C."/>
            <person name="Murphy C."/>
            <person name="Neiman D."/>
            <person name="Pearson M."/>
            <person name="Priest M."/>
            <person name="Roberts A."/>
            <person name="Saif S."/>
            <person name="Shea T."/>
            <person name="Sisk P."/>
            <person name="Sykes S."/>
            <person name="Wortman J."/>
            <person name="Nusbaum C."/>
            <person name="Birren B."/>
        </authorList>
    </citation>
    <scope>NUCLEOTIDE SEQUENCE [LARGE SCALE GENOMIC DNA]</scope>
    <source>
        <strain evidence="2 3">ATCC BAA-412</strain>
    </source>
</reference>
<feature type="transmembrane region" description="Helical" evidence="1">
    <location>
        <begin position="60"/>
        <end position="79"/>
    </location>
</feature>
<gene>
    <name evidence="2" type="ORF">UC3_02017</name>
</gene>
<dbReference type="AlphaFoldDB" id="R3WMI1"/>
<keyword evidence="1" id="KW-0472">Membrane</keyword>